<name>A0A512MCN3_9BACT</name>
<evidence type="ECO:0000313" key="2">
    <source>
        <dbReference type="Proteomes" id="UP000321577"/>
    </source>
</evidence>
<protein>
    <submittedName>
        <fullName evidence="1">Uncharacterized protein</fullName>
    </submittedName>
</protein>
<dbReference type="EMBL" id="BKAG01000030">
    <property type="protein sequence ID" value="GEP44488.1"/>
    <property type="molecule type" value="Genomic_DNA"/>
</dbReference>
<evidence type="ECO:0000313" key="1">
    <source>
        <dbReference type="EMBL" id="GEP44488.1"/>
    </source>
</evidence>
<dbReference type="AlphaFoldDB" id="A0A512MCN3"/>
<comment type="caution">
    <text evidence="1">The sequence shown here is derived from an EMBL/GenBank/DDBJ whole genome shotgun (WGS) entry which is preliminary data.</text>
</comment>
<keyword evidence="2" id="KW-1185">Reference proteome</keyword>
<organism evidence="1 2">
    <name type="scientific">Brevifollis gellanilyticus</name>
    <dbReference type="NCBI Taxonomy" id="748831"/>
    <lineage>
        <taxon>Bacteria</taxon>
        <taxon>Pseudomonadati</taxon>
        <taxon>Verrucomicrobiota</taxon>
        <taxon>Verrucomicrobiia</taxon>
        <taxon>Verrucomicrobiales</taxon>
        <taxon>Verrucomicrobiaceae</taxon>
    </lineage>
</organism>
<reference evidence="1 2" key="1">
    <citation type="submission" date="2019-07" db="EMBL/GenBank/DDBJ databases">
        <title>Whole genome shotgun sequence of Brevifollis gellanilyticus NBRC 108608.</title>
        <authorList>
            <person name="Hosoyama A."/>
            <person name="Uohara A."/>
            <person name="Ohji S."/>
            <person name="Ichikawa N."/>
        </authorList>
    </citation>
    <scope>NUCLEOTIDE SEQUENCE [LARGE SCALE GENOMIC DNA]</scope>
    <source>
        <strain evidence="1 2">NBRC 108608</strain>
    </source>
</reference>
<sequence>MKKVRFIAWALGLIVLGYFLRDAVHFVSNLADGKVKLCTLPAPVYDAEIVILTASFQEVAQPLYYQVRSGGQTRVPTTYFHSTAISDRITQSSFTLITADDLVGMALASEPRTLLIIHDFATDESWPRSGHTEHLDSTHLRGQKLLSRLKQQTARTDLKLGDG</sequence>
<dbReference type="Proteomes" id="UP000321577">
    <property type="component" value="Unassembled WGS sequence"/>
</dbReference>
<gene>
    <name evidence="1" type="ORF">BGE01nite_37790</name>
</gene>
<dbReference type="OrthoDB" id="342510at2"/>
<accession>A0A512MCN3</accession>
<proteinExistence type="predicted"/>
<dbReference type="RefSeq" id="WP_146852482.1">
    <property type="nucleotide sequence ID" value="NZ_BKAG01000030.1"/>
</dbReference>